<organism evidence="1">
    <name type="scientific">Anguilla anguilla</name>
    <name type="common">European freshwater eel</name>
    <name type="synonym">Muraena anguilla</name>
    <dbReference type="NCBI Taxonomy" id="7936"/>
    <lineage>
        <taxon>Eukaryota</taxon>
        <taxon>Metazoa</taxon>
        <taxon>Chordata</taxon>
        <taxon>Craniata</taxon>
        <taxon>Vertebrata</taxon>
        <taxon>Euteleostomi</taxon>
        <taxon>Actinopterygii</taxon>
        <taxon>Neopterygii</taxon>
        <taxon>Teleostei</taxon>
        <taxon>Anguilliformes</taxon>
        <taxon>Anguillidae</taxon>
        <taxon>Anguilla</taxon>
    </lineage>
</organism>
<accession>A0A0E9SD94</accession>
<protein>
    <submittedName>
        <fullName evidence="1">Uncharacterized protein</fullName>
    </submittedName>
</protein>
<dbReference type="EMBL" id="GBXM01064762">
    <property type="protein sequence ID" value="JAH43815.1"/>
    <property type="molecule type" value="Transcribed_RNA"/>
</dbReference>
<reference evidence="1" key="1">
    <citation type="submission" date="2014-11" db="EMBL/GenBank/DDBJ databases">
        <authorList>
            <person name="Amaro Gonzalez C."/>
        </authorList>
    </citation>
    <scope>NUCLEOTIDE SEQUENCE</scope>
</reference>
<sequence>MSQPFTHYRSDTLKMALYKVGAPSNATFVLNNLIIEHKLDLIFSTKTWLGPGITY</sequence>
<dbReference type="AlphaFoldDB" id="A0A0E9SD94"/>
<dbReference type="EMBL" id="GBXM01070094">
    <property type="protein sequence ID" value="JAH38483.1"/>
    <property type="molecule type" value="Transcribed_RNA"/>
</dbReference>
<evidence type="ECO:0000313" key="1">
    <source>
        <dbReference type="EMBL" id="JAH38483.1"/>
    </source>
</evidence>
<name>A0A0E9SD94_ANGAN</name>
<reference evidence="1" key="2">
    <citation type="journal article" date="2015" name="Fish Shellfish Immunol.">
        <title>Early steps in the European eel (Anguilla anguilla)-Vibrio vulnificus interaction in the gills: Role of the RtxA13 toxin.</title>
        <authorList>
            <person name="Callol A."/>
            <person name="Pajuelo D."/>
            <person name="Ebbesson L."/>
            <person name="Teles M."/>
            <person name="MacKenzie S."/>
            <person name="Amaro C."/>
        </authorList>
    </citation>
    <scope>NUCLEOTIDE SEQUENCE</scope>
</reference>
<proteinExistence type="predicted"/>